<feature type="compositionally biased region" description="Basic and acidic residues" evidence="1">
    <location>
        <begin position="39"/>
        <end position="52"/>
    </location>
</feature>
<dbReference type="Proteomes" id="UP001482620">
    <property type="component" value="Unassembled WGS sequence"/>
</dbReference>
<name>A0ABV0STJ4_9TELE</name>
<accession>A0ABV0STJ4</accession>
<evidence type="ECO:0000256" key="1">
    <source>
        <dbReference type="SAM" id="MobiDB-lite"/>
    </source>
</evidence>
<organism evidence="2 3">
    <name type="scientific">Ilyodon furcidens</name>
    <name type="common">goldbreast splitfin</name>
    <dbReference type="NCBI Taxonomy" id="33524"/>
    <lineage>
        <taxon>Eukaryota</taxon>
        <taxon>Metazoa</taxon>
        <taxon>Chordata</taxon>
        <taxon>Craniata</taxon>
        <taxon>Vertebrata</taxon>
        <taxon>Euteleostomi</taxon>
        <taxon>Actinopterygii</taxon>
        <taxon>Neopterygii</taxon>
        <taxon>Teleostei</taxon>
        <taxon>Neoteleostei</taxon>
        <taxon>Acanthomorphata</taxon>
        <taxon>Ovalentaria</taxon>
        <taxon>Atherinomorphae</taxon>
        <taxon>Cyprinodontiformes</taxon>
        <taxon>Goodeidae</taxon>
        <taxon>Ilyodon</taxon>
    </lineage>
</organism>
<feature type="non-terminal residue" evidence="2">
    <location>
        <position position="1"/>
    </location>
</feature>
<evidence type="ECO:0000313" key="3">
    <source>
        <dbReference type="Proteomes" id="UP001482620"/>
    </source>
</evidence>
<proteinExistence type="predicted"/>
<comment type="caution">
    <text evidence="2">The sequence shown here is derived from an EMBL/GenBank/DDBJ whole genome shotgun (WGS) entry which is preliminary data.</text>
</comment>
<reference evidence="2 3" key="1">
    <citation type="submission" date="2021-06" db="EMBL/GenBank/DDBJ databases">
        <authorList>
            <person name="Palmer J.M."/>
        </authorList>
    </citation>
    <scope>NUCLEOTIDE SEQUENCE [LARGE SCALE GENOMIC DNA]</scope>
    <source>
        <strain evidence="3">if_2019</strain>
        <tissue evidence="2">Muscle</tissue>
    </source>
</reference>
<gene>
    <name evidence="2" type="ORF">ILYODFUR_002074</name>
</gene>
<sequence>ICSFIFLPFMPLLPDSPQAARACSWDWGEEVAGNQRCEGVKGKVGNEKDRSEAPTLIPRRHSRDQKAAGKTQRREVCNWCDKARNILLFRRQHNELETQLGGGEKKNPQNRKNNR</sequence>
<feature type="region of interest" description="Disordered" evidence="1">
    <location>
        <begin position="39"/>
        <end position="74"/>
    </location>
</feature>
<protein>
    <submittedName>
        <fullName evidence="2">Uncharacterized protein</fullName>
    </submittedName>
</protein>
<keyword evidence="3" id="KW-1185">Reference proteome</keyword>
<feature type="compositionally biased region" description="Basic and acidic residues" evidence="1">
    <location>
        <begin position="64"/>
        <end position="74"/>
    </location>
</feature>
<evidence type="ECO:0000313" key="2">
    <source>
        <dbReference type="EMBL" id="MEQ2223914.1"/>
    </source>
</evidence>
<dbReference type="EMBL" id="JAHRIQ010011680">
    <property type="protein sequence ID" value="MEQ2223914.1"/>
    <property type="molecule type" value="Genomic_DNA"/>
</dbReference>